<protein>
    <submittedName>
        <fullName evidence="1">Uncharacterized protein</fullName>
    </submittedName>
</protein>
<dbReference type="EMBL" id="ACZI02000001">
    <property type="protein sequence ID" value="EFV12229.1"/>
    <property type="molecule type" value="Genomic_DNA"/>
</dbReference>
<dbReference type="Proteomes" id="UP000004816">
    <property type="component" value="Unassembled WGS sequence"/>
</dbReference>
<comment type="caution">
    <text evidence="1">The sequence shown here is derived from an EMBL/GenBank/DDBJ whole genome shotgun (WGS) entry which is preliminary data.</text>
</comment>
<sequence>MPETTNPLAVGSSVLVEGLGKLAKLALKGLHVSDDWAFVYGDIKEPDGRPIDYAGTRFAEAAANGGKSQRYAVLLQKVGNSWTLVDSAIGPTGLAWQDWSSRYGAPSEIFQL</sequence>
<dbReference type="AlphaFoldDB" id="E5XTU9"/>
<organism evidence="1 2">
    <name type="scientific">Segniliparus rugosus (strain ATCC BAA-974 / DSM 45345 / CCUG 50838 / CIP 108380 / JCM 13579 / CDC 945)</name>
    <dbReference type="NCBI Taxonomy" id="679197"/>
    <lineage>
        <taxon>Bacteria</taxon>
        <taxon>Bacillati</taxon>
        <taxon>Actinomycetota</taxon>
        <taxon>Actinomycetes</taxon>
        <taxon>Mycobacteriales</taxon>
        <taxon>Segniliparaceae</taxon>
        <taxon>Segniliparus</taxon>
    </lineage>
</organism>
<name>E5XTU9_SEGRC</name>
<evidence type="ECO:0000313" key="1">
    <source>
        <dbReference type="EMBL" id="EFV12229.1"/>
    </source>
</evidence>
<evidence type="ECO:0000313" key="2">
    <source>
        <dbReference type="Proteomes" id="UP000004816"/>
    </source>
</evidence>
<reference evidence="1 2" key="1">
    <citation type="journal article" date="2011" name="Stand. Genomic Sci.">
        <title>High quality draft genome sequence of Segniliparus rugosus CDC 945(T)= (ATCC BAA-974(T)).</title>
        <authorList>
            <person name="Earl A.M."/>
            <person name="Desjardins C.A."/>
            <person name="Fitzgerald M.G."/>
            <person name="Arachchi H.M."/>
            <person name="Zeng Q."/>
            <person name="Mehta T."/>
            <person name="Griggs A."/>
            <person name="Birren B.W."/>
            <person name="Toney N.C."/>
            <person name="Carr J."/>
            <person name="Posey J."/>
            <person name="Butler W.R."/>
        </authorList>
    </citation>
    <scope>NUCLEOTIDE SEQUENCE [LARGE SCALE GENOMIC DNA]</scope>
    <source>
        <strain evidence="2">ATCC BAA-974 / DSM 45345 / CCUG 50838 / CIP 108380 / JCM 13579 / CDC 945</strain>
    </source>
</reference>
<dbReference type="STRING" id="679197.HMPREF9336_02921"/>
<accession>E5XTU9</accession>
<dbReference type="OrthoDB" id="5540942at2"/>
<dbReference type="HOGENOM" id="CLU_113277_0_0_11"/>
<proteinExistence type="predicted"/>
<keyword evidence="2" id="KW-1185">Reference proteome</keyword>
<dbReference type="RefSeq" id="WP_007471572.1">
    <property type="nucleotide sequence ID" value="NZ_KI391953.1"/>
</dbReference>
<dbReference type="eggNOG" id="ENOG5033K2F">
    <property type="taxonomic scope" value="Bacteria"/>
</dbReference>
<gene>
    <name evidence="1" type="ORF">HMPREF9336_02921</name>
</gene>